<keyword evidence="1" id="KW-0812">Transmembrane</keyword>
<protein>
    <submittedName>
        <fullName evidence="2">ABC transporter permease subunit</fullName>
    </submittedName>
</protein>
<comment type="caution">
    <text evidence="2">The sequence shown here is derived from an EMBL/GenBank/DDBJ whole genome shotgun (WGS) entry which is preliminary data.</text>
</comment>
<feature type="transmembrane region" description="Helical" evidence="1">
    <location>
        <begin position="186"/>
        <end position="209"/>
    </location>
</feature>
<dbReference type="AlphaFoldDB" id="A0A6N7V1V5"/>
<sequence>MKALLAFIKKELKEQLRSGRVILLGILFVLFGIMNPAVAKLTPWLLEMSSDSLAEIGMAVTTVTVSAMDSWGQFFRNMPIALISFVLLESSIFTREYQTGTLVLSLTKGLERYKVVASKTIMLGTLWTVCYWICFGITYGYNAYFWDNSVVQNMLLSVVCWWGFGMWIISLMIVFSTVLDANTGVLAATGGIVFGSYLLGLLPGVKKYLPTLLMDGNSLIYGTAETETYIIPLIITAAMSVICIAVSIPLFNKKPL</sequence>
<keyword evidence="3" id="KW-1185">Reference proteome</keyword>
<dbReference type="EMBL" id="VULY01000018">
    <property type="protein sequence ID" value="MSR93262.1"/>
    <property type="molecule type" value="Genomic_DNA"/>
</dbReference>
<reference evidence="2 3" key="1">
    <citation type="submission" date="2019-08" db="EMBL/GenBank/DDBJ databases">
        <title>In-depth cultivation of the pig gut microbiome towards novel bacterial diversity and tailored functional studies.</title>
        <authorList>
            <person name="Wylensek D."/>
            <person name="Hitch T.C.A."/>
            <person name="Clavel T."/>
        </authorList>
    </citation>
    <scope>NUCLEOTIDE SEQUENCE [LARGE SCALE GENOMIC DNA]</scope>
    <source>
        <strain evidence="2 3">68-1-5</strain>
    </source>
</reference>
<name>A0A6N7V1V5_9FIRM</name>
<feature type="transmembrane region" description="Helical" evidence="1">
    <location>
        <begin position="115"/>
        <end position="141"/>
    </location>
</feature>
<dbReference type="GO" id="GO:0140359">
    <property type="term" value="F:ABC-type transporter activity"/>
    <property type="evidence" value="ECO:0007669"/>
    <property type="project" value="InterPro"/>
</dbReference>
<feature type="transmembrane region" description="Helical" evidence="1">
    <location>
        <begin position="229"/>
        <end position="251"/>
    </location>
</feature>
<gene>
    <name evidence="2" type="ORF">FYJ34_03005</name>
</gene>
<dbReference type="GO" id="GO:0005886">
    <property type="term" value="C:plasma membrane"/>
    <property type="evidence" value="ECO:0007669"/>
    <property type="project" value="UniProtKB-SubCell"/>
</dbReference>
<dbReference type="Pfam" id="PF12679">
    <property type="entry name" value="ABC2_membrane_2"/>
    <property type="match status" value="1"/>
</dbReference>
<keyword evidence="1" id="KW-1133">Transmembrane helix</keyword>
<evidence type="ECO:0000313" key="3">
    <source>
        <dbReference type="Proteomes" id="UP000434409"/>
    </source>
</evidence>
<organism evidence="2 3">
    <name type="scientific">Suipraeoptans intestinalis</name>
    <dbReference type="NCBI Taxonomy" id="2606628"/>
    <lineage>
        <taxon>Bacteria</taxon>
        <taxon>Bacillati</taxon>
        <taxon>Bacillota</taxon>
        <taxon>Clostridia</taxon>
        <taxon>Lachnospirales</taxon>
        <taxon>Lachnospiraceae</taxon>
        <taxon>Suipraeoptans</taxon>
    </lineage>
</organism>
<accession>A0A6N7V1V5</accession>
<dbReference type="Proteomes" id="UP000434409">
    <property type="component" value="Unassembled WGS sequence"/>
</dbReference>
<evidence type="ECO:0000313" key="2">
    <source>
        <dbReference type="EMBL" id="MSR93262.1"/>
    </source>
</evidence>
<proteinExistence type="predicted"/>
<evidence type="ECO:0000256" key="1">
    <source>
        <dbReference type="SAM" id="Phobius"/>
    </source>
</evidence>
<dbReference type="RefSeq" id="WP_154476129.1">
    <property type="nucleotide sequence ID" value="NZ_VULY01000018.1"/>
</dbReference>
<keyword evidence="1" id="KW-0472">Membrane</keyword>
<feature type="transmembrane region" description="Helical" evidence="1">
    <location>
        <begin position="161"/>
        <end position="179"/>
    </location>
</feature>
<feature type="transmembrane region" description="Helical" evidence="1">
    <location>
        <begin position="21"/>
        <end position="39"/>
    </location>
</feature>